<dbReference type="Proteomes" id="UP001054837">
    <property type="component" value="Unassembled WGS sequence"/>
</dbReference>
<comment type="caution">
    <text evidence="7">The sequence shown here is derived from an EMBL/GenBank/DDBJ whole genome shotgun (WGS) entry which is preliminary data.</text>
</comment>
<keyword evidence="5 6" id="KW-0472">Membrane</keyword>
<comment type="similarity">
    <text evidence="2">Belongs to the ORM family.</text>
</comment>
<feature type="transmembrane region" description="Helical" evidence="6">
    <location>
        <begin position="106"/>
        <end position="124"/>
    </location>
</feature>
<dbReference type="GO" id="GO:2000303">
    <property type="term" value="P:regulation of ceramide biosynthetic process"/>
    <property type="evidence" value="ECO:0007669"/>
    <property type="project" value="UniProtKB-ARBA"/>
</dbReference>
<keyword evidence="8" id="KW-1185">Reference proteome</keyword>
<evidence type="ECO:0000256" key="4">
    <source>
        <dbReference type="ARBA" id="ARBA00022989"/>
    </source>
</evidence>
<dbReference type="GO" id="GO:0005789">
    <property type="term" value="C:endoplasmic reticulum membrane"/>
    <property type="evidence" value="ECO:0007669"/>
    <property type="project" value="InterPro"/>
</dbReference>
<evidence type="ECO:0000313" key="7">
    <source>
        <dbReference type="EMBL" id="GIX89360.1"/>
    </source>
</evidence>
<dbReference type="PIRSF" id="PIRSF018147">
    <property type="entry name" value="ORMDL"/>
    <property type="match status" value="1"/>
</dbReference>
<dbReference type="EMBL" id="BPLQ01002168">
    <property type="protein sequence ID" value="GIX89360.1"/>
    <property type="molecule type" value="Genomic_DNA"/>
</dbReference>
<evidence type="ECO:0000256" key="3">
    <source>
        <dbReference type="ARBA" id="ARBA00022692"/>
    </source>
</evidence>
<name>A0AAV4P037_9ARAC</name>
<keyword evidence="3 6" id="KW-0812">Transmembrane</keyword>
<feature type="transmembrane region" description="Helical" evidence="6">
    <location>
        <begin position="28"/>
        <end position="56"/>
    </location>
</feature>
<evidence type="ECO:0000313" key="8">
    <source>
        <dbReference type="Proteomes" id="UP001054837"/>
    </source>
</evidence>
<comment type="subcellular location">
    <subcellularLocation>
        <location evidence="1">Membrane</location>
        <topology evidence="1">Multi-pass membrane protein</topology>
    </subcellularLocation>
</comment>
<dbReference type="Pfam" id="PF04061">
    <property type="entry name" value="ORMDL"/>
    <property type="match status" value="1"/>
</dbReference>
<evidence type="ECO:0000256" key="2">
    <source>
        <dbReference type="ARBA" id="ARBA00007649"/>
    </source>
</evidence>
<evidence type="ECO:0000256" key="1">
    <source>
        <dbReference type="ARBA" id="ARBA00004141"/>
    </source>
</evidence>
<accession>A0AAV4P037</accession>
<proteinExistence type="inferred from homology"/>
<dbReference type="AlphaFoldDB" id="A0AAV4P037"/>
<keyword evidence="4 6" id="KW-1133">Transmembrane helix</keyword>
<dbReference type="PANTHER" id="PTHR12665">
    <property type="entry name" value="ORMDL PROTEINS"/>
    <property type="match status" value="1"/>
</dbReference>
<feature type="non-terminal residue" evidence="7">
    <location>
        <position position="1"/>
    </location>
</feature>
<organism evidence="7 8">
    <name type="scientific">Caerostris darwini</name>
    <dbReference type="NCBI Taxonomy" id="1538125"/>
    <lineage>
        <taxon>Eukaryota</taxon>
        <taxon>Metazoa</taxon>
        <taxon>Ecdysozoa</taxon>
        <taxon>Arthropoda</taxon>
        <taxon>Chelicerata</taxon>
        <taxon>Arachnida</taxon>
        <taxon>Araneae</taxon>
        <taxon>Araneomorphae</taxon>
        <taxon>Entelegynae</taxon>
        <taxon>Araneoidea</taxon>
        <taxon>Araneidae</taxon>
        <taxon>Caerostris</taxon>
    </lineage>
</organism>
<evidence type="ECO:0000256" key="5">
    <source>
        <dbReference type="ARBA" id="ARBA00023136"/>
    </source>
</evidence>
<gene>
    <name evidence="7" type="primary">ormdl3</name>
    <name evidence="7" type="ORF">CDAR_450291</name>
</gene>
<protein>
    <submittedName>
        <fullName evidence="7">ORM1-like protein 3</fullName>
    </submittedName>
</protein>
<sequence>NRGSRMMLGGTPSEVNPNSLWLNSRGMWLSYLIGILLLHLVLLSFPFLSVALVWTLTNVAHNVTMFVILHIVKGTPWESADQGKVRYLTHWEQIDNGVQFTATRKFLTVVPIALFFLASFYTKYDSVHCLVNFSTLVVVLLPKMPQFHRVRLFGINQY</sequence>
<dbReference type="InterPro" id="IPR007203">
    <property type="entry name" value="ORMDL"/>
</dbReference>
<reference evidence="7 8" key="1">
    <citation type="submission" date="2021-06" db="EMBL/GenBank/DDBJ databases">
        <title>Caerostris darwini draft genome.</title>
        <authorList>
            <person name="Kono N."/>
            <person name="Arakawa K."/>
        </authorList>
    </citation>
    <scope>NUCLEOTIDE SEQUENCE [LARGE SCALE GENOMIC DNA]</scope>
</reference>
<evidence type="ECO:0000256" key="6">
    <source>
        <dbReference type="SAM" id="Phobius"/>
    </source>
</evidence>